<evidence type="ECO:0000256" key="4">
    <source>
        <dbReference type="ARBA" id="ARBA00023136"/>
    </source>
</evidence>
<evidence type="ECO:0000313" key="8">
    <source>
        <dbReference type="Proteomes" id="UP001595989"/>
    </source>
</evidence>
<feature type="domain" description="ABC-type glycine betaine transport system substrate-binding" evidence="6">
    <location>
        <begin position="37"/>
        <end position="183"/>
    </location>
</feature>
<dbReference type="Gene3D" id="3.40.190.100">
    <property type="entry name" value="Glycine betaine-binding periplasmic protein, domain 2"/>
    <property type="match status" value="1"/>
</dbReference>
<keyword evidence="5" id="KW-0732">Signal</keyword>
<evidence type="ECO:0000256" key="1">
    <source>
        <dbReference type="ARBA" id="ARBA00004236"/>
    </source>
</evidence>
<evidence type="ECO:0000256" key="2">
    <source>
        <dbReference type="ARBA" id="ARBA00022448"/>
    </source>
</evidence>
<feature type="signal peptide" evidence="5">
    <location>
        <begin position="1"/>
        <end position="21"/>
    </location>
</feature>
<dbReference type="Proteomes" id="UP001595989">
    <property type="component" value="Unassembled WGS sequence"/>
</dbReference>
<proteinExistence type="predicted"/>
<keyword evidence="2" id="KW-0813">Transport</keyword>
<keyword evidence="4" id="KW-0472">Membrane</keyword>
<dbReference type="EMBL" id="JBHSFU010000004">
    <property type="protein sequence ID" value="MFC4558347.1"/>
    <property type="molecule type" value="Genomic_DNA"/>
</dbReference>
<evidence type="ECO:0000256" key="3">
    <source>
        <dbReference type="ARBA" id="ARBA00022475"/>
    </source>
</evidence>
<protein>
    <submittedName>
        <fullName evidence="7">Glycine betaine ABC transporter substrate-binding protein</fullName>
    </submittedName>
</protein>
<evidence type="ECO:0000313" key="7">
    <source>
        <dbReference type="EMBL" id="MFC4558347.1"/>
    </source>
</evidence>
<gene>
    <name evidence="7" type="ORF">ACFO3D_08985</name>
</gene>
<keyword evidence="3" id="KW-1003">Cell membrane</keyword>
<sequence>MLNIKRKRLGLITGLSLSLVAAGCGQGDEGGSDQAEAAPNVSEELEYTITGIEPGAGQTETNEKAIAEYDSLAGWEQETASSAAMLTALENAIDNEEPIIVAAWSPHYKFAKWDLKYLEDPKGVFGEDEQITTIARKGLKDDMPKAYKIIDRIHWELSTMESALLQAQKMNFEFEKVAKKWVDNNQDIVEKWTKGVEPVDGKEIELVTTSWDTELFSANVAKIVLEQQGYDVKLTPVDPAILFGAISSGEADASLSPWMPTTHGAFYEKYKGQFVDLGPNVEGAKIGLAVPAYMDIDSIEDLQPKE</sequence>
<accession>A0ABV9DIG6</accession>
<organism evidence="7 8">
    <name type="scientific">Virgibacillus kekensis</name>
    <dbReference type="NCBI Taxonomy" id="202261"/>
    <lineage>
        <taxon>Bacteria</taxon>
        <taxon>Bacillati</taxon>
        <taxon>Bacillota</taxon>
        <taxon>Bacilli</taxon>
        <taxon>Bacillales</taxon>
        <taxon>Bacillaceae</taxon>
        <taxon>Virgibacillus</taxon>
    </lineage>
</organism>
<dbReference type="RefSeq" id="WP_390294972.1">
    <property type="nucleotide sequence ID" value="NZ_JBHSFU010000004.1"/>
</dbReference>
<dbReference type="Pfam" id="PF04069">
    <property type="entry name" value="OpuAC"/>
    <property type="match status" value="2"/>
</dbReference>
<dbReference type="InterPro" id="IPR007210">
    <property type="entry name" value="ABC_Gly_betaine_transp_sub-bd"/>
</dbReference>
<evidence type="ECO:0000256" key="5">
    <source>
        <dbReference type="SAM" id="SignalP"/>
    </source>
</evidence>
<keyword evidence="8" id="KW-1185">Reference proteome</keyword>
<dbReference type="Gene3D" id="3.10.105.10">
    <property type="entry name" value="Dipeptide-binding Protein, Domain 3"/>
    <property type="match status" value="1"/>
</dbReference>
<dbReference type="SUPFAM" id="SSF53850">
    <property type="entry name" value="Periplasmic binding protein-like II"/>
    <property type="match status" value="2"/>
</dbReference>
<evidence type="ECO:0000259" key="6">
    <source>
        <dbReference type="Pfam" id="PF04069"/>
    </source>
</evidence>
<name>A0ABV9DIG6_9BACI</name>
<dbReference type="PROSITE" id="PS51257">
    <property type="entry name" value="PROKAR_LIPOPROTEIN"/>
    <property type="match status" value="1"/>
</dbReference>
<dbReference type="PANTHER" id="PTHR47737">
    <property type="entry name" value="GLYCINE BETAINE/PROLINE BETAINE TRANSPORT SYSTEM PERMEASE PROTEIN PROW"/>
    <property type="match status" value="1"/>
</dbReference>
<feature type="domain" description="ABC-type glycine betaine transport system substrate-binding" evidence="6">
    <location>
        <begin position="202"/>
        <end position="304"/>
    </location>
</feature>
<reference evidence="8" key="1">
    <citation type="journal article" date="2019" name="Int. J. Syst. Evol. Microbiol.">
        <title>The Global Catalogue of Microorganisms (GCM) 10K type strain sequencing project: providing services to taxonomists for standard genome sequencing and annotation.</title>
        <authorList>
            <consortium name="The Broad Institute Genomics Platform"/>
            <consortium name="The Broad Institute Genome Sequencing Center for Infectious Disease"/>
            <person name="Wu L."/>
            <person name="Ma J."/>
        </authorList>
    </citation>
    <scope>NUCLEOTIDE SEQUENCE [LARGE SCALE GENOMIC DNA]</scope>
    <source>
        <strain evidence="8">CGMCC 4.7426</strain>
    </source>
</reference>
<comment type="subcellular location">
    <subcellularLocation>
        <location evidence="1">Cell membrane</location>
    </subcellularLocation>
</comment>
<dbReference type="PANTHER" id="PTHR47737:SF1">
    <property type="entry name" value="GLYCINE BETAINE_PROLINE BETAINE TRANSPORT SYSTEM PERMEASE PROTEIN PROW"/>
    <property type="match status" value="1"/>
</dbReference>
<feature type="chain" id="PRO_5047460702" evidence="5">
    <location>
        <begin position="22"/>
        <end position="306"/>
    </location>
</feature>
<comment type="caution">
    <text evidence="7">The sequence shown here is derived from an EMBL/GenBank/DDBJ whole genome shotgun (WGS) entry which is preliminary data.</text>
</comment>